<dbReference type="InterPro" id="IPR003018">
    <property type="entry name" value="GAF"/>
</dbReference>
<dbReference type="InterPro" id="IPR000160">
    <property type="entry name" value="GGDEF_dom"/>
</dbReference>
<dbReference type="GO" id="GO:0071111">
    <property type="term" value="F:cyclic-guanylate-specific phosphodiesterase activity"/>
    <property type="evidence" value="ECO:0007669"/>
    <property type="project" value="InterPro"/>
</dbReference>
<protein>
    <submittedName>
        <fullName evidence="2">Histidine kinase</fullName>
    </submittedName>
</protein>
<dbReference type="InterPro" id="IPR029787">
    <property type="entry name" value="Nucleotide_cyclase"/>
</dbReference>
<dbReference type="PANTHER" id="PTHR33121:SF19">
    <property type="entry name" value="CYCLIC DI-GMP PHOSPHODIESTERASE PA2567"/>
    <property type="match status" value="1"/>
</dbReference>
<dbReference type="SUPFAM" id="SSF55073">
    <property type="entry name" value="Nucleotide cyclase"/>
    <property type="match status" value="1"/>
</dbReference>
<proteinExistence type="predicted"/>
<dbReference type="SUPFAM" id="SSF55781">
    <property type="entry name" value="GAF domain-like"/>
    <property type="match status" value="1"/>
</dbReference>
<sequence length="598" mass="65496">MLINIRHGAQSSPRSADILRLPDQERDEVLNHFAALTSTLLGIPTSFISVLDEQHQTFRAKYNTTLCQTDRKDAFCRFVVESAIPVIVPDTLLDARFATNPLVTGEPYLRFYAGVPLINAQGKVMGTLCVTDSQPHAFPAEKVRLLSLLAAMVTVFLKAWQVAGLTDAVTGLPNRQQLIRHLDQLSEAGHSDVLRLTVIDCIDMPRAYELARALGMPPMEALLRDSGRLLQNKLALGPEKIFYTVATGRFAFLSRSDEPFSADAVLEAMRDARPLAPEGLAMDLTLYAGDVCFTPAALPAQEALRRAVSALHEAISINGGARSFSEVSDSRRNGDFMLMNDLSAALKTGTGGLYLVYQPRLSLSDVQPTGFEALIRWCHPERGELSPAEFLPAAQLTSLMSDITDWVITEVIHQLRVWLSEGISLPVSVNVSVSDLARSGFIDHLDAKMAQAQLPPALLEFECLETELATENPAALAMMAQLRQRGYRLSLDDFGAGYSNIGYLRRMPVDVIKLDRALIADLTSNEASRIIASSVIGMLKSLNYVVVAEGVEIPEALDMLASWGCDQAQGFYISHPLLPQALKSWLSTFKYGQLGHAT</sequence>
<dbReference type="InterPro" id="IPR043128">
    <property type="entry name" value="Rev_trsase/Diguanyl_cyclase"/>
</dbReference>
<gene>
    <name evidence="2" type="ORF">RSA13_02590</name>
</gene>
<dbReference type="InterPro" id="IPR029016">
    <property type="entry name" value="GAF-like_dom_sf"/>
</dbReference>
<dbReference type="SMART" id="SM00052">
    <property type="entry name" value="EAL"/>
    <property type="match status" value="1"/>
</dbReference>
<keyword evidence="2" id="KW-0418">Kinase</keyword>
<dbReference type="InterPro" id="IPR050706">
    <property type="entry name" value="Cyclic-di-GMP_PDE-like"/>
</dbReference>
<organism evidence="2 3">
    <name type="scientific">Pantoea stewartii</name>
    <dbReference type="NCBI Taxonomy" id="66269"/>
    <lineage>
        <taxon>Bacteria</taxon>
        <taxon>Pseudomonadati</taxon>
        <taxon>Pseudomonadota</taxon>
        <taxon>Gammaproteobacteria</taxon>
        <taxon>Enterobacterales</taxon>
        <taxon>Erwiniaceae</taxon>
        <taxon>Pantoea</taxon>
    </lineage>
</organism>
<dbReference type="RefSeq" id="WP_058708165.1">
    <property type="nucleotide sequence ID" value="NZ_LDSI01000002.1"/>
</dbReference>
<dbReference type="GO" id="GO:0016301">
    <property type="term" value="F:kinase activity"/>
    <property type="evidence" value="ECO:0007669"/>
    <property type="project" value="UniProtKB-KW"/>
</dbReference>
<dbReference type="InterPro" id="IPR001633">
    <property type="entry name" value="EAL_dom"/>
</dbReference>
<evidence type="ECO:0000313" key="3">
    <source>
        <dbReference type="Proteomes" id="UP000072520"/>
    </source>
</evidence>
<dbReference type="Pfam" id="PF01590">
    <property type="entry name" value="GAF"/>
    <property type="match status" value="1"/>
</dbReference>
<feature type="domain" description="EAL" evidence="1">
    <location>
        <begin position="335"/>
        <end position="590"/>
    </location>
</feature>
<accession>A0AB34VK55</accession>
<evidence type="ECO:0000313" key="2">
    <source>
        <dbReference type="EMBL" id="KTT01321.1"/>
    </source>
</evidence>
<reference evidence="2 3" key="1">
    <citation type="journal article" date="2016" name="Front. Microbiol.">
        <title>Genomic Resource of Rice Seed Associated Bacteria.</title>
        <authorList>
            <person name="Midha S."/>
            <person name="Bansal K."/>
            <person name="Sharma S."/>
            <person name="Kumar N."/>
            <person name="Patil P.P."/>
            <person name="Chaudhry V."/>
            <person name="Patil P.B."/>
        </authorList>
    </citation>
    <scope>NUCLEOTIDE SEQUENCE [LARGE SCALE GENOMIC DNA]</scope>
    <source>
        <strain evidence="2 3">RSA13</strain>
    </source>
</reference>
<keyword evidence="2" id="KW-0808">Transferase</keyword>
<dbReference type="AlphaFoldDB" id="A0AB34VK55"/>
<dbReference type="EMBL" id="LDSI01000002">
    <property type="protein sequence ID" value="KTT01321.1"/>
    <property type="molecule type" value="Genomic_DNA"/>
</dbReference>
<dbReference type="CDD" id="cd01948">
    <property type="entry name" value="EAL"/>
    <property type="match status" value="1"/>
</dbReference>
<dbReference type="PROSITE" id="PS50883">
    <property type="entry name" value="EAL"/>
    <property type="match status" value="1"/>
</dbReference>
<dbReference type="SMART" id="SM00065">
    <property type="entry name" value="GAF"/>
    <property type="match status" value="1"/>
</dbReference>
<dbReference type="SMART" id="SM00267">
    <property type="entry name" value="GGDEF"/>
    <property type="match status" value="1"/>
</dbReference>
<comment type="caution">
    <text evidence="2">The sequence shown here is derived from an EMBL/GenBank/DDBJ whole genome shotgun (WGS) entry which is preliminary data.</text>
</comment>
<dbReference type="InterPro" id="IPR035919">
    <property type="entry name" value="EAL_sf"/>
</dbReference>
<dbReference type="PANTHER" id="PTHR33121">
    <property type="entry name" value="CYCLIC DI-GMP PHOSPHODIESTERASE PDEF"/>
    <property type="match status" value="1"/>
</dbReference>
<name>A0AB34VK55_9GAMM</name>
<dbReference type="Proteomes" id="UP000072520">
    <property type="component" value="Unassembled WGS sequence"/>
</dbReference>
<dbReference type="Gene3D" id="3.30.450.40">
    <property type="match status" value="1"/>
</dbReference>
<dbReference type="Gene3D" id="3.20.20.450">
    <property type="entry name" value="EAL domain"/>
    <property type="match status" value="1"/>
</dbReference>
<dbReference type="Gene3D" id="3.30.70.270">
    <property type="match status" value="1"/>
</dbReference>
<evidence type="ECO:0000259" key="1">
    <source>
        <dbReference type="PROSITE" id="PS50883"/>
    </source>
</evidence>
<dbReference type="SUPFAM" id="SSF141868">
    <property type="entry name" value="EAL domain-like"/>
    <property type="match status" value="1"/>
</dbReference>
<dbReference type="Pfam" id="PF00563">
    <property type="entry name" value="EAL"/>
    <property type="match status" value="1"/>
</dbReference>